<evidence type="ECO:0000313" key="2">
    <source>
        <dbReference type="EMBL" id="RRJ93766.1"/>
    </source>
</evidence>
<gene>
    <name evidence="2" type="ORF">EG849_02700</name>
</gene>
<keyword evidence="1" id="KW-0812">Transmembrane</keyword>
<dbReference type="RefSeq" id="WP_125011545.1">
    <property type="nucleotide sequence ID" value="NZ_RQVR01000002.1"/>
</dbReference>
<proteinExistence type="predicted"/>
<reference evidence="2 3" key="1">
    <citation type="submission" date="2018-11" db="EMBL/GenBank/DDBJ databases">
        <title>Flavobacterium sp. nov., YIM 102600 draft genome.</title>
        <authorList>
            <person name="Li G."/>
            <person name="Jiang Y."/>
        </authorList>
    </citation>
    <scope>NUCLEOTIDE SEQUENCE [LARGE SCALE GENOMIC DNA]</scope>
    <source>
        <strain evidence="2 3">YIM 102600</strain>
    </source>
</reference>
<dbReference type="Proteomes" id="UP000271937">
    <property type="component" value="Unassembled WGS sequence"/>
</dbReference>
<evidence type="ECO:0000256" key="1">
    <source>
        <dbReference type="SAM" id="Phobius"/>
    </source>
</evidence>
<keyword evidence="3" id="KW-1185">Reference proteome</keyword>
<organism evidence="2 3">
    <name type="scientific">Flavobacterium macacae</name>
    <dbReference type="NCBI Taxonomy" id="2488993"/>
    <lineage>
        <taxon>Bacteria</taxon>
        <taxon>Pseudomonadati</taxon>
        <taxon>Bacteroidota</taxon>
        <taxon>Flavobacteriia</taxon>
        <taxon>Flavobacteriales</taxon>
        <taxon>Flavobacteriaceae</taxon>
        <taxon>Flavobacterium</taxon>
    </lineage>
</organism>
<name>A0A3P3WHP7_9FLAO</name>
<dbReference type="EMBL" id="RQVR01000002">
    <property type="protein sequence ID" value="RRJ93766.1"/>
    <property type="molecule type" value="Genomic_DNA"/>
</dbReference>
<evidence type="ECO:0000313" key="3">
    <source>
        <dbReference type="Proteomes" id="UP000271937"/>
    </source>
</evidence>
<feature type="transmembrane region" description="Helical" evidence="1">
    <location>
        <begin position="32"/>
        <end position="49"/>
    </location>
</feature>
<accession>A0A3P3WHP7</accession>
<dbReference type="OrthoDB" id="1151040at2"/>
<dbReference type="AlphaFoldDB" id="A0A3P3WHP7"/>
<feature type="transmembrane region" description="Helical" evidence="1">
    <location>
        <begin position="9"/>
        <end position="26"/>
    </location>
</feature>
<keyword evidence="1" id="KW-0472">Membrane</keyword>
<keyword evidence="1" id="KW-1133">Transmembrane helix</keyword>
<comment type="caution">
    <text evidence="2">The sequence shown here is derived from an EMBL/GenBank/DDBJ whole genome shotgun (WGS) entry which is preliminary data.</text>
</comment>
<sequence>MAYLKYIQYFYLIAAALFAVDGFLNLNATERNPWISFFFAAIALFMFFFRRKFAKKMENQNKNSKR</sequence>
<protein>
    <submittedName>
        <fullName evidence="2">Uncharacterized protein</fullName>
    </submittedName>
</protein>